<dbReference type="EMBL" id="CAVNYO010000405">
    <property type="protein sequence ID" value="CAK5275122.1"/>
    <property type="molecule type" value="Genomic_DNA"/>
</dbReference>
<gene>
    <name evidence="2" type="ORF">MYCIT1_LOCUS22708</name>
</gene>
<feature type="compositionally biased region" description="Basic and acidic residues" evidence="1">
    <location>
        <begin position="94"/>
        <end position="106"/>
    </location>
</feature>
<keyword evidence="3" id="KW-1185">Reference proteome</keyword>
<reference evidence="2" key="1">
    <citation type="submission" date="2023-11" db="EMBL/GenBank/DDBJ databases">
        <authorList>
            <person name="De Vega J J."/>
            <person name="De Vega J J."/>
        </authorList>
    </citation>
    <scope>NUCLEOTIDE SEQUENCE</scope>
</reference>
<accession>A0AAD2HG39</accession>
<name>A0AAD2HG39_9AGAR</name>
<dbReference type="Proteomes" id="UP001295794">
    <property type="component" value="Unassembled WGS sequence"/>
</dbReference>
<feature type="region of interest" description="Disordered" evidence="1">
    <location>
        <begin position="93"/>
        <end position="121"/>
    </location>
</feature>
<evidence type="ECO:0000313" key="2">
    <source>
        <dbReference type="EMBL" id="CAK5275122.1"/>
    </source>
</evidence>
<proteinExistence type="predicted"/>
<organism evidence="2 3">
    <name type="scientific">Mycena citricolor</name>
    <dbReference type="NCBI Taxonomy" id="2018698"/>
    <lineage>
        <taxon>Eukaryota</taxon>
        <taxon>Fungi</taxon>
        <taxon>Dikarya</taxon>
        <taxon>Basidiomycota</taxon>
        <taxon>Agaricomycotina</taxon>
        <taxon>Agaricomycetes</taxon>
        <taxon>Agaricomycetidae</taxon>
        <taxon>Agaricales</taxon>
        <taxon>Marasmiineae</taxon>
        <taxon>Mycenaceae</taxon>
        <taxon>Mycena</taxon>
    </lineage>
</organism>
<comment type="caution">
    <text evidence="2">The sequence shown here is derived from an EMBL/GenBank/DDBJ whole genome shotgun (WGS) entry which is preliminary data.</text>
</comment>
<sequence length="155" mass="16841">MFLYDYQQGTIIGLDDHLSWITCSARSVSLSFERTRSATIIICVGAPAQSGQLATRSKGHCISPVTLALGAAHDVSDQKVHLAAMTPQYTEPMRPARHERSEDRPWQRGKPAIGDDRALPKGFAPAGSSTVARFVLCRRIDQNSVSPVSVRPDGP</sequence>
<evidence type="ECO:0000313" key="3">
    <source>
        <dbReference type="Proteomes" id="UP001295794"/>
    </source>
</evidence>
<dbReference type="AlphaFoldDB" id="A0AAD2HG39"/>
<evidence type="ECO:0000256" key="1">
    <source>
        <dbReference type="SAM" id="MobiDB-lite"/>
    </source>
</evidence>
<protein>
    <submittedName>
        <fullName evidence="2">Uncharacterized protein</fullName>
    </submittedName>
</protein>